<keyword evidence="2" id="KW-1185">Reference proteome</keyword>
<comment type="caution">
    <text evidence="1">The sequence shown here is derived from an EMBL/GenBank/DDBJ whole genome shotgun (WGS) entry which is preliminary data.</text>
</comment>
<dbReference type="PROSITE" id="PS51257">
    <property type="entry name" value="PROKAR_LIPOPROTEIN"/>
    <property type="match status" value="1"/>
</dbReference>
<evidence type="ECO:0000313" key="2">
    <source>
        <dbReference type="Proteomes" id="UP001177212"/>
    </source>
</evidence>
<dbReference type="Pfam" id="PF11769">
    <property type="entry name" value="DUF3313"/>
    <property type="match status" value="1"/>
</dbReference>
<reference evidence="1" key="1">
    <citation type="submission" date="2023-07" db="EMBL/GenBank/DDBJ databases">
        <title>Genome content predicts the carbon catabolic preferences of heterotrophic bacteria.</title>
        <authorList>
            <person name="Gralka M."/>
        </authorList>
    </citation>
    <scope>NUCLEOTIDE SEQUENCE</scope>
    <source>
        <strain evidence="1">4G09</strain>
    </source>
</reference>
<protein>
    <submittedName>
        <fullName evidence="1">DUF3313 family protein</fullName>
    </submittedName>
</protein>
<dbReference type="RefSeq" id="WP_058403186.1">
    <property type="nucleotide sequence ID" value="NZ_JAUYVT010000010.1"/>
</dbReference>
<evidence type="ECO:0000313" key="1">
    <source>
        <dbReference type="EMBL" id="MDP2565251.1"/>
    </source>
</evidence>
<organism evidence="1 2">
    <name type="scientific">Pseudoalteromonas marina</name>
    <dbReference type="NCBI Taxonomy" id="267375"/>
    <lineage>
        <taxon>Bacteria</taxon>
        <taxon>Pseudomonadati</taxon>
        <taxon>Pseudomonadota</taxon>
        <taxon>Gammaproteobacteria</taxon>
        <taxon>Alteromonadales</taxon>
        <taxon>Pseudoalteromonadaceae</taxon>
        <taxon>Pseudoalteromonas</taxon>
    </lineage>
</organism>
<gene>
    <name evidence="1" type="ORF">Q8W34_11465</name>
</gene>
<sequence>MKQSQIKKLISGSIISTTLFISACTGISKNVVKEDINADLAGLIQDESMKPALVYIRPDAPTLADYKKFMFDPIKIDYSDPDIKNISTEDIQSLQSYFLSAMTTELNNSGYQVVTQPDKNVLRISFTLSNLKAPSSLMNATLLVVPGVTLSVGEVSIEGVFRDSISRKVNAVVYEGSQGSYLFKDKPWSTFSDIEAAFDRWAIGFTKAVNSAHNAK</sequence>
<dbReference type="Proteomes" id="UP001177212">
    <property type="component" value="Unassembled WGS sequence"/>
</dbReference>
<dbReference type="InterPro" id="IPR021747">
    <property type="entry name" value="DUF3313"/>
</dbReference>
<accession>A0ABT9FFJ8</accession>
<proteinExistence type="predicted"/>
<dbReference type="EMBL" id="JAUYVT010000010">
    <property type="protein sequence ID" value="MDP2565251.1"/>
    <property type="molecule type" value="Genomic_DNA"/>
</dbReference>
<name>A0ABT9FFJ8_9GAMM</name>